<feature type="domain" description="C-type lectin" evidence="1">
    <location>
        <begin position="1"/>
        <end position="87"/>
    </location>
</feature>
<keyword evidence="3" id="KW-1185">Reference proteome</keyword>
<dbReference type="OrthoDB" id="6346021at2759"/>
<comment type="caution">
    <text evidence="2">The sequence shown here is derived from an EMBL/GenBank/DDBJ whole genome shotgun (WGS) entry which is preliminary data.</text>
</comment>
<dbReference type="InterPro" id="IPR001304">
    <property type="entry name" value="C-type_lectin-like"/>
</dbReference>
<evidence type="ECO:0000313" key="3">
    <source>
        <dbReference type="Proteomes" id="UP000288716"/>
    </source>
</evidence>
<dbReference type="PROSITE" id="PS50041">
    <property type="entry name" value="C_TYPE_LECTIN_2"/>
    <property type="match status" value="1"/>
</dbReference>
<evidence type="ECO:0000313" key="2">
    <source>
        <dbReference type="EMBL" id="RWS19236.1"/>
    </source>
</evidence>
<gene>
    <name evidence="2" type="ORF">B4U80_14475</name>
</gene>
<sequence>MLSVKSVEQMNFIYVLAKDQNHTGVWLSASRVEAEDSKFVWNDGSELEYSNWGSIWPSNDTERKCVVFSRLHGKWNDAKCTESYEFN</sequence>
<evidence type="ECO:0000259" key="1">
    <source>
        <dbReference type="PROSITE" id="PS50041"/>
    </source>
</evidence>
<dbReference type="InterPro" id="IPR016186">
    <property type="entry name" value="C-type_lectin-like/link_sf"/>
</dbReference>
<reference evidence="2 3" key="1">
    <citation type="journal article" date="2018" name="Gigascience">
        <title>Genomes of trombidid mites reveal novel predicted allergens and laterally-transferred genes associated with secondary metabolism.</title>
        <authorList>
            <person name="Dong X."/>
            <person name="Chaisiri K."/>
            <person name="Xia D."/>
            <person name="Armstrong S.D."/>
            <person name="Fang Y."/>
            <person name="Donnelly M.J."/>
            <person name="Kadowaki T."/>
            <person name="McGarry J.W."/>
            <person name="Darby A.C."/>
            <person name="Makepeace B.L."/>
        </authorList>
    </citation>
    <scope>NUCLEOTIDE SEQUENCE [LARGE SCALE GENOMIC DNA]</scope>
    <source>
        <strain evidence="2">UoL-UT</strain>
    </source>
</reference>
<accession>A0A443RV48</accession>
<keyword evidence="2" id="KW-0675">Receptor</keyword>
<proteinExistence type="predicted"/>
<dbReference type="STRING" id="299467.A0A443RV48"/>
<dbReference type="VEuPathDB" id="VectorBase:LDEU012804"/>
<dbReference type="InterPro" id="IPR016187">
    <property type="entry name" value="CTDL_fold"/>
</dbReference>
<dbReference type="Proteomes" id="UP000288716">
    <property type="component" value="Unassembled WGS sequence"/>
</dbReference>
<dbReference type="InterPro" id="IPR050111">
    <property type="entry name" value="C-type_lectin/snaclec_domain"/>
</dbReference>
<dbReference type="CDD" id="cd00037">
    <property type="entry name" value="CLECT"/>
    <property type="match status" value="1"/>
</dbReference>
<dbReference type="AlphaFoldDB" id="A0A443RV48"/>
<dbReference type="PANTHER" id="PTHR22803">
    <property type="entry name" value="MANNOSE, PHOSPHOLIPASE, LECTIN RECEPTOR RELATED"/>
    <property type="match status" value="1"/>
</dbReference>
<dbReference type="SUPFAM" id="SSF56436">
    <property type="entry name" value="C-type lectin-like"/>
    <property type="match status" value="1"/>
</dbReference>
<dbReference type="Pfam" id="PF00059">
    <property type="entry name" value="Lectin_C"/>
    <property type="match status" value="1"/>
</dbReference>
<dbReference type="Gene3D" id="3.10.100.10">
    <property type="entry name" value="Mannose-Binding Protein A, subunit A"/>
    <property type="match status" value="1"/>
</dbReference>
<protein>
    <submittedName>
        <fullName evidence="2">Macrophage mannose receptor 1-like protein</fullName>
    </submittedName>
</protein>
<name>A0A443RV48_9ACAR</name>
<dbReference type="EMBL" id="NCKV01028544">
    <property type="protein sequence ID" value="RWS19236.1"/>
    <property type="molecule type" value="Genomic_DNA"/>
</dbReference>
<organism evidence="2 3">
    <name type="scientific">Leptotrombidium deliense</name>
    <dbReference type="NCBI Taxonomy" id="299467"/>
    <lineage>
        <taxon>Eukaryota</taxon>
        <taxon>Metazoa</taxon>
        <taxon>Ecdysozoa</taxon>
        <taxon>Arthropoda</taxon>
        <taxon>Chelicerata</taxon>
        <taxon>Arachnida</taxon>
        <taxon>Acari</taxon>
        <taxon>Acariformes</taxon>
        <taxon>Trombidiformes</taxon>
        <taxon>Prostigmata</taxon>
        <taxon>Anystina</taxon>
        <taxon>Parasitengona</taxon>
        <taxon>Trombiculoidea</taxon>
        <taxon>Trombiculidae</taxon>
        <taxon>Leptotrombidium</taxon>
    </lineage>
</organism>